<proteinExistence type="predicted"/>
<evidence type="ECO:0000256" key="1">
    <source>
        <dbReference type="SAM" id="Coils"/>
    </source>
</evidence>
<accession>X1FRV7</accession>
<reference evidence="2" key="1">
    <citation type="journal article" date="2014" name="Front. Microbiol.">
        <title>High frequency of phylogenetically diverse reductive dehalogenase-homologous genes in deep subseafloor sedimentary metagenomes.</title>
        <authorList>
            <person name="Kawai M."/>
            <person name="Futagami T."/>
            <person name="Toyoda A."/>
            <person name="Takaki Y."/>
            <person name="Nishi S."/>
            <person name="Hori S."/>
            <person name="Arai W."/>
            <person name="Tsubouchi T."/>
            <person name="Morono Y."/>
            <person name="Uchiyama I."/>
            <person name="Ito T."/>
            <person name="Fujiyama A."/>
            <person name="Inagaki F."/>
            <person name="Takami H."/>
        </authorList>
    </citation>
    <scope>NUCLEOTIDE SEQUENCE</scope>
    <source>
        <strain evidence="2">Expedition CK06-06</strain>
    </source>
</reference>
<keyword evidence="1" id="KW-0175">Coiled coil</keyword>
<protein>
    <submittedName>
        <fullName evidence="2">Uncharacterized protein</fullName>
    </submittedName>
</protein>
<gene>
    <name evidence="2" type="ORF">S03H2_33424</name>
</gene>
<sequence>MDLIISMLKEHEAKLNELSLRLSNAAGMMDRVMGHSLAQEKLDKLEEFAEFAKDVYEEYKEMGQYITPGDVLKDFSKILETIRT</sequence>
<name>X1FRV7_9ZZZZ</name>
<comment type="caution">
    <text evidence="2">The sequence shown here is derived from an EMBL/GenBank/DDBJ whole genome shotgun (WGS) entry which is preliminary data.</text>
</comment>
<organism evidence="2">
    <name type="scientific">marine sediment metagenome</name>
    <dbReference type="NCBI Taxonomy" id="412755"/>
    <lineage>
        <taxon>unclassified sequences</taxon>
        <taxon>metagenomes</taxon>
        <taxon>ecological metagenomes</taxon>
    </lineage>
</organism>
<feature type="coiled-coil region" evidence="1">
    <location>
        <begin position="8"/>
        <end position="62"/>
    </location>
</feature>
<evidence type="ECO:0000313" key="2">
    <source>
        <dbReference type="EMBL" id="GAH48421.1"/>
    </source>
</evidence>
<dbReference type="AlphaFoldDB" id="X1FRV7"/>
<dbReference type="EMBL" id="BARU01020343">
    <property type="protein sequence ID" value="GAH48421.1"/>
    <property type="molecule type" value="Genomic_DNA"/>
</dbReference>